<proteinExistence type="predicted"/>
<comment type="caution">
    <text evidence="1">The sequence shown here is derived from an EMBL/GenBank/DDBJ whole genome shotgun (WGS) entry which is preliminary data.</text>
</comment>
<evidence type="ECO:0000313" key="1">
    <source>
        <dbReference type="EMBL" id="GAA1979451.1"/>
    </source>
</evidence>
<accession>A0ABP5DFY0</accession>
<name>A0ABP5DFY0_9MICO</name>
<dbReference type="EMBL" id="BAAAOH010000001">
    <property type="protein sequence ID" value="GAA1979451.1"/>
    <property type="molecule type" value="Genomic_DNA"/>
</dbReference>
<gene>
    <name evidence="1" type="ORF">GCM10009777_11020</name>
</gene>
<organism evidence="1 2">
    <name type="scientific">Microbacterium pumilum</name>
    <dbReference type="NCBI Taxonomy" id="344165"/>
    <lineage>
        <taxon>Bacteria</taxon>
        <taxon>Bacillati</taxon>
        <taxon>Actinomycetota</taxon>
        <taxon>Actinomycetes</taxon>
        <taxon>Micrococcales</taxon>
        <taxon>Microbacteriaceae</taxon>
        <taxon>Microbacterium</taxon>
    </lineage>
</organism>
<protein>
    <submittedName>
        <fullName evidence="1">Uncharacterized protein</fullName>
    </submittedName>
</protein>
<keyword evidence="2" id="KW-1185">Reference proteome</keyword>
<dbReference type="Proteomes" id="UP001500326">
    <property type="component" value="Unassembled WGS sequence"/>
</dbReference>
<sequence>MATGEKPYAPPAVRVTMPASKSLELRSRSRYRWQLGLQRGLPRPWGSVSSLARDFDRVIGAPRGEQLQPLRRRGAWFCRVDQQHLAGFGGDGEFLLRERHLADDRVVEPLGARAVSAHIVRSPQASEGVAAGREFAHEVLQSLVVPPIAPLSSLA</sequence>
<reference evidence="2" key="1">
    <citation type="journal article" date="2019" name="Int. J. Syst. Evol. Microbiol.">
        <title>The Global Catalogue of Microorganisms (GCM) 10K type strain sequencing project: providing services to taxonomists for standard genome sequencing and annotation.</title>
        <authorList>
            <consortium name="The Broad Institute Genomics Platform"/>
            <consortium name="The Broad Institute Genome Sequencing Center for Infectious Disease"/>
            <person name="Wu L."/>
            <person name="Ma J."/>
        </authorList>
    </citation>
    <scope>NUCLEOTIDE SEQUENCE [LARGE SCALE GENOMIC DNA]</scope>
    <source>
        <strain evidence="2">JCM 14902</strain>
    </source>
</reference>
<evidence type="ECO:0000313" key="2">
    <source>
        <dbReference type="Proteomes" id="UP001500326"/>
    </source>
</evidence>